<protein>
    <submittedName>
        <fullName evidence="2">GNAT family N-acetyltransferase</fullName>
        <ecNumber evidence="2">2.3.1.-</ecNumber>
    </submittedName>
</protein>
<dbReference type="Proteomes" id="UP001597012">
    <property type="component" value="Unassembled WGS sequence"/>
</dbReference>
<name>A0ABW3B5T2_9FLAO</name>
<proteinExistence type="predicted"/>
<dbReference type="CDD" id="cd04301">
    <property type="entry name" value="NAT_SF"/>
    <property type="match status" value="1"/>
</dbReference>
<accession>A0ABW3B5T2</accession>
<evidence type="ECO:0000259" key="1">
    <source>
        <dbReference type="PROSITE" id="PS51186"/>
    </source>
</evidence>
<evidence type="ECO:0000313" key="2">
    <source>
        <dbReference type="EMBL" id="MFD0798276.1"/>
    </source>
</evidence>
<dbReference type="GO" id="GO:0016746">
    <property type="term" value="F:acyltransferase activity"/>
    <property type="evidence" value="ECO:0007669"/>
    <property type="project" value="UniProtKB-KW"/>
</dbReference>
<comment type="caution">
    <text evidence="2">The sequence shown here is derived from an EMBL/GenBank/DDBJ whole genome shotgun (WGS) entry which is preliminary data.</text>
</comment>
<dbReference type="PROSITE" id="PS51186">
    <property type="entry name" value="GNAT"/>
    <property type="match status" value="1"/>
</dbReference>
<dbReference type="InterPro" id="IPR016181">
    <property type="entry name" value="Acyl_CoA_acyltransferase"/>
</dbReference>
<sequence length="179" mass="20574">MTIINSTSEDINEIFRLYKQASDYQRTREGVVVWPTFERNVVATELAEKRQFKLIINNSVACIWAVTFMDADIWEERNADAAVYIHRIATNPEFRGHNFVATIVAWAKDYARANDKRFVRLDTVGNNSKLIAHYTRAGFSFLGLFDLQHTDTLPAHYKEAPVSLFEINLNTQADNKASR</sequence>
<gene>
    <name evidence="2" type="ORF">ACFQZJ_12460</name>
</gene>
<keyword evidence="3" id="KW-1185">Reference proteome</keyword>
<dbReference type="Gene3D" id="3.40.630.30">
    <property type="match status" value="1"/>
</dbReference>
<feature type="domain" description="N-acetyltransferase" evidence="1">
    <location>
        <begin position="1"/>
        <end position="159"/>
    </location>
</feature>
<reference evidence="3" key="1">
    <citation type="journal article" date="2019" name="Int. J. Syst. Evol. Microbiol.">
        <title>The Global Catalogue of Microorganisms (GCM) 10K type strain sequencing project: providing services to taxonomists for standard genome sequencing and annotation.</title>
        <authorList>
            <consortium name="The Broad Institute Genomics Platform"/>
            <consortium name="The Broad Institute Genome Sequencing Center for Infectious Disease"/>
            <person name="Wu L."/>
            <person name="Ma J."/>
        </authorList>
    </citation>
    <scope>NUCLEOTIDE SEQUENCE [LARGE SCALE GENOMIC DNA]</scope>
    <source>
        <strain evidence="3">CCUG 61948</strain>
    </source>
</reference>
<evidence type="ECO:0000313" key="3">
    <source>
        <dbReference type="Proteomes" id="UP001597012"/>
    </source>
</evidence>
<keyword evidence="2" id="KW-0012">Acyltransferase</keyword>
<dbReference type="EMBL" id="JBHTHY010000011">
    <property type="protein sequence ID" value="MFD0798276.1"/>
    <property type="molecule type" value="Genomic_DNA"/>
</dbReference>
<dbReference type="RefSeq" id="WP_379934956.1">
    <property type="nucleotide sequence ID" value="NZ_JBHTHY010000011.1"/>
</dbReference>
<dbReference type="EC" id="2.3.1.-" evidence="2"/>
<keyword evidence="2" id="KW-0808">Transferase</keyword>
<dbReference type="Pfam" id="PF00583">
    <property type="entry name" value="Acetyltransf_1"/>
    <property type="match status" value="1"/>
</dbReference>
<dbReference type="InterPro" id="IPR000182">
    <property type="entry name" value="GNAT_dom"/>
</dbReference>
<organism evidence="2 3">
    <name type="scientific">Maribacter chungangensis</name>
    <dbReference type="NCBI Taxonomy" id="1069117"/>
    <lineage>
        <taxon>Bacteria</taxon>
        <taxon>Pseudomonadati</taxon>
        <taxon>Bacteroidota</taxon>
        <taxon>Flavobacteriia</taxon>
        <taxon>Flavobacteriales</taxon>
        <taxon>Flavobacteriaceae</taxon>
        <taxon>Maribacter</taxon>
    </lineage>
</organism>
<dbReference type="SUPFAM" id="SSF55729">
    <property type="entry name" value="Acyl-CoA N-acyltransferases (Nat)"/>
    <property type="match status" value="1"/>
</dbReference>